<feature type="domain" description="SprT-like" evidence="1">
    <location>
        <begin position="4"/>
        <end position="151"/>
    </location>
</feature>
<evidence type="ECO:0000313" key="2">
    <source>
        <dbReference type="EMBL" id="GGD75673.1"/>
    </source>
</evidence>
<gene>
    <name evidence="2" type="ORF">GCM10010911_37080</name>
</gene>
<dbReference type="AlphaFoldDB" id="A0A916Z3Y7"/>
<sequence>MEDHILQAWVEKISLQYFQLSFRHQATFNARLTSTGGRYFTKTHHIEISPHQLANYGVEETEKIIKHELCHYHLHLLGRGYKHRDADFKNLLAKVGGTRFCKSLPDRARRRVEPYRYKLICRSCGMEYLRKRKVDPRKYACGKCRGNLLLFMLDLKIES</sequence>
<proteinExistence type="predicted"/>
<dbReference type="InterPro" id="IPR006640">
    <property type="entry name" value="SprT-like_domain"/>
</dbReference>
<name>A0A916Z3Y7_9BACL</name>
<dbReference type="NCBIfam" id="NF003339">
    <property type="entry name" value="PRK04351.1"/>
    <property type="match status" value="1"/>
</dbReference>
<organism evidence="2 3">
    <name type="scientific">Paenibacillus nasutitermitis</name>
    <dbReference type="NCBI Taxonomy" id="1652958"/>
    <lineage>
        <taxon>Bacteria</taxon>
        <taxon>Bacillati</taxon>
        <taxon>Bacillota</taxon>
        <taxon>Bacilli</taxon>
        <taxon>Bacillales</taxon>
        <taxon>Paenibacillaceae</taxon>
        <taxon>Paenibacillus</taxon>
    </lineage>
</organism>
<comment type="caution">
    <text evidence="2">The sequence shown here is derived from an EMBL/GenBank/DDBJ whole genome shotgun (WGS) entry which is preliminary data.</text>
</comment>
<keyword evidence="3" id="KW-1185">Reference proteome</keyword>
<reference evidence="2" key="2">
    <citation type="submission" date="2020-09" db="EMBL/GenBank/DDBJ databases">
        <authorList>
            <person name="Sun Q."/>
            <person name="Zhou Y."/>
        </authorList>
    </citation>
    <scope>NUCLEOTIDE SEQUENCE</scope>
    <source>
        <strain evidence="2">CGMCC 1.15178</strain>
    </source>
</reference>
<dbReference type="EMBL" id="BMHP01000002">
    <property type="protein sequence ID" value="GGD75673.1"/>
    <property type="molecule type" value="Genomic_DNA"/>
</dbReference>
<accession>A0A916Z3Y7</accession>
<dbReference type="Proteomes" id="UP000612456">
    <property type="component" value="Unassembled WGS sequence"/>
</dbReference>
<evidence type="ECO:0000259" key="1">
    <source>
        <dbReference type="SMART" id="SM00731"/>
    </source>
</evidence>
<reference evidence="2" key="1">
    <citation type="journal article" date="2014" name="Int. J. Syst. Evol. Microbiol.">
        <title>Complete genome sequence of Corynebacterium casei LMG S-19264T (=DSM 44701T), isolated from a smear-ripened cheese.</title>
        <authorList>
            <consortium name="US DOE Joint Genome Institute (JGI-PGF)"/>
            <person name="Walter F."/>
            <person name="Albersmeier A."/>
            <person name="Kalinowski J."/>
            <person name="Ruckert C."/>
        </authorList>
    </citation>
    <scope>NUCLEOTIDE SEQUENCE</scope>
    <source>
        <strain evidence="2">CGMCC 1.15178</strain>
    </source>
</reference>
<protein>
    <submittedName>
        <fullName evidence="2">Protein SprT</fullName>
    </submittedName>
</protein>
<dbReference type="Pfam" id="PF10263">
    <property type="entry name" value="SprT-like"/>
    <property type="match status" value="1"/>
</dbReference>
<evidence type="ECO:0000313" key="3">
    <source>
        <dbReference type="Proteomes" id="UP000612456"/>
    </source>
</evidence>
<dbReference type="SMART" id="SM00731">
    <property type="entry name" value="SprT"/>
    <property type="match status" value="1"/>
</dbReference>
<dbReference type="RefSeq" id="WP_188993362.1">
    <property type="nucleotide sequence ID" value="NZ_BMHP01000002.1"/>
</dbReference>
<dbReference type="GO" id="GO:0006950">
    <property type="term" value="P:response to stress"/>
    <property type="evidence" value="ECO:0007669"/>
    <property type="project" value="UniProtKB-ARBA"/>
</dbReference>